<dbReference type="AlphaFoldDB" id="A0AAD7XMP3"/>
<feature type="compositionally biased region" description="Basic and acidic residues" evidence="1">
    <location>
        <begin position="90"/>
        <end position="100"/>
    </location>
</feature>
<protein>
    <recommendedName>
        <fullName evidence="6">J domain-containing protein</fullName>
    </recommendedName>
</protein>
<dbReference type="PROSITE" id="PS50076">
    <property type="entry name" value="DNAJ_2"/>
    <property type="match status" value="1"/>
</dbReference>
<evidence type="ECO:0008006" key="6">
    <source>
        <dbReference type="Google" id="ProtNLM"/>
    </source>
</evidence>
<dbReference type="CDD" id="cd06257">
    <property type="entry name" value="DnaJ"/>
    <property type="match status" value="1"/>
</dbReference>
<evidence type="ECO:0000259" key="2">
    <source>
        <dbReference type="PROSITE" id="PS50020"/>
    </source>
</evidence>
<dbReference type="Pfam" id="PF00226">
    <property type="entry name" value="DnaJ"/>
    <property type="match status" value="1"/>
</dbReference>
<evidence type="ECO:0000259" key="3">
    <source>
        <dbReference type="PROSITE" id="PS50076"/>
    </source>
</evidence>
<dbReference type="InterPro" id="IPR001202">
    <property type="entry name" value="WW_dom"/>
</dbReference>
<accession>A0AAD7XMP3</accession>
<dbReference type="Gene3D" id="1.10.287.110">
    <property type="entry name" value="DnaJ domain"/>
    <property type="match status" value="1"/>
</dbReference>
<dbReference type="Proteomes" id="UP001230188">
    <property type="component" value="Unassembled WGS sequence"/>
</dbReference>
<feature type="compositionally biased region" description="Basic and acidic residues" evidence="1">
    <location>
        <begin position="113"/>
        <end position="128"/>
    </location>
</feature>
<dbReference type="InterPro" id="IPR001623">
    <property type="entry name" value="DnaJ_domain"/>
</dbReference>
<gene>
    <name evidence="4" type="ORF">CTAYLR_008363</name>
</gene>
<dbReference type="PROSITE" id="PS50020">
    <property type="entry name" value="WW_DOMAIN_2"/>
    <property type="match status" value="1"/>
</dbReference>
<dbReference type="SMART" id="SM00271">
    <property type="entry name" value="DnaJ"/>
    <property type="match status" value="1"/>
</dbReference>
<sequence>MRREDARKVLGVTHQNATPADIRKAYLRLALKTHPDKGGTVDAFRAAQEAYETLRPKKAGALAITTPPNNTGDGTTEPPSGKPTPPPPPPRHESRYERRAAPSAQPSPRRHKPDSFRKSDGIYDDAARQSRRQSTPEGAAEARNDRVAKAKARDQARETAAAVSRAKHRAASDDYAAAIEDSELEEALRISIVQQRGKAAAAAASVYSSRAIKEDEMIALALARSHDDARQVLLLGDFGFSRVAAFLLLNTMPAVAAAYADSRIALDAVLDRMFEDCVDFSDEPVWVGRERNVQKMNTLQRVATQAATAFTSVAGTVRGRMATGLRKLASMPSMMLSQKSTVQRRGALFSSSASSPWVKYVDPESRSPYWYNELLELSAWSDPTLDSSTQLFDSRY</sequence>
<proteinExistence type="predicted"/>
<evidence type="ECO:0000313" key="5">
    <source>
        <dbReference type="Proteomes" id="UP001230188"/>
    </source>
</evidence>
<reference evidence="4" key="1">
    <citation type="submission" date="2023-01" db="EMBL/GenBank/DDBJ databases">
        <title>Metagenome sequencing of chrysophaentin producing Chrysophaeum taylorii.</title>
        <authorList>
            <person name="Davison J."/>
            <person name="Bewley C."/>
        </authorList>
    </citation>
    <scope>NUCLEOTIDE SEQUENCE</scope>
    <source>
        <strain evidence="4">NIES-1699</strain>
    </source>
</reference>
<feature type="compositionally biased region" description="Basic and acidic residues" evidence="1">
    <location>
        <begin position="140"/>
        <end position="157"/>
    </location>
</feature>
<comment type="caution">
    <text evidence="4">The sequence shown here is derived from an EMBL/GenBank/DDBJ whole genome shotgun (WGS) entry which is preliminary data.</text>
</comment>
<dbReference type="EMBL" id="JAQMWT010000054">
    <property type="protein sequence ID" value="KAJ8612346.1"/>
    <property type="molecule type" value="Genomic_DNA"/>
</dbReference>
<keyword evidence="5" id="KW-1185">Reference proteome</keyword>
<feature type="compositionally biased region" description="Pro residues" evidence="1">
    <location>
        <begin position="80"/>
        <end position="89"/>
    </location>
</feature>
<feature type="region of interest" description="Disordered" evidence="1">
    <location>
        <begin position="53"/>
        <end position="165"/>
    </location>
</feature>
<feature type="compositionally biased region" description="Low complexity" evidence="1">
    <location>
        <begin position="65"/>
        <end position="79"/>
    </location>
</feature>
<name>A0AAD7XMP3_9STRA</name>
<evidence type="ECO:0000256" key="1">
    <source>
        <dbReference type="SAM" id="MobiDB-lite"/>
    </source>
</evidence>
<evidence type="ECO:0000313" key="4">
    <source>
        <dbReference type="EMBL" id="KAJ8612346.1"/>
    </source>
</evidence>
<feature type="domain" description="WW" evidence="2">
    <location>
        <begin position="351"/>
        <end position="385"/>
    </location>
</feature>
<organism evidence="4 5">
    <name type="scientific">Chrysophaeum taylorii</name>
    <dbReference type="NCBI Taxonomy" id="2483200"/>
    <lineage>
        <taxon>Eukaryota</taxon>
        <taxon>Sar</taxon>
        <taxon>Stramenopiles</taxon>
        <taxon>Ochrophyta</taxon>
        <taxon>Pelagophyceae</taxon>
        <taxon>Pelagomonadales</taxon>
        <taxon>Pelagomonadaceae</taxon>
        <taxon>Chrysophaeum</taxon>
    </lineage>
</organism>
<dbReference type="SUPFAM" id="SSF46565">
    <property type="entry name" value="Chaperone J-domain"/>
    <property type="match status" value="1"/>
</dbReference>
<dbReference type="InterPro" id="IPR036869">
    <property type="entry name" value="J_dom_sf"/>
</dbReference>
<feature type="domain" description="J" evidence="3">
    <location>
        <begin position="5"/>
        <end position="59"/>
    </location>
</feature>